<dbReference type="STRING" id="326424.FRAAL2175"/>
<organism evidence="2 3">
    <name type="scientific">Frankia alni (strain DSM 45986 / CECT 9034 / ACN14a)</name>
    <dbReference type="NCBI Taxonomy" id="326424"/>
    <lineage>
        <taxon>Bacteria</taxon>
        <taxon>Bacillati</taxon>
        <taxon>Actinomycetota</taxon>
        <taxon>Actinomycetes</taxon>
        <taxon>Frankiales</taxon>
        <taxon>Frankiaceae</taxon>
        <taxon>Frankia</taxon>
    </lineage>
</organism>
<accession>Q0RNR2</accession>
<protein>
    <submittedName>
        <fullName evidence="2">Uncharacterized protein</fullName>
    </submittedName>
</protein>
<name>Q0RNR2_FRAAA</name>
<evidence type="ECO:0000313" key="2">
    <source>
        <dbReference type="EMBL" id="CAJ60824.1"/>
    </source>
</evidence>
<dbReference type="EMBL" id="CT573213">
    <property type="protein sequence ID" value="CAJ60824.1"/>
    <property type="molecule type" value="Genomic_DNA"/>
</dbReference>
<feature type="compositionally biased region" description="Low complexity" evidence="1">
    <location>
        <begin position="21"/>
        <end position="34"/>
    </location>
</feature>
<dbReference type="HOGENOM" id="CLU_2649193_0_0_11"/>
<dbReference type="Proteomes" id="UP000000657">
    <property type="component" value="Chromosome"/>
</dbReference>
<dbReference type="KEGG" id="fal:FRAAL2175"/>
<evidence type="ECO:0000313" key="3">
    <source>
        <dbReference type="Proteomes" id="UP000000657"/>
    </source>
</evidence>
<keyword evidence="3" id="KW-1185">Reference proteome</keyword>
<proteinExistence type="predicted"/>
<gene>
    <name evidence="2" type="ordered locus">FRAAL2175</name>
</gene>
<evidence type="ECO:0000256" key="1">
    <source>
        <dbReference type="SAM" id="MobiDB-lite"/>
    </source>
</evidence>
<feature type="region of interest" description="Disordered" evidence="1">
    <location>
        <begin position="1"/>
        <end position="37"/>
    </location>
</feature>
<reference evidence="2 3" key="1">
    <citation type="journal article" date="2007" name="Genome Res.">
        <title>Genome characteristics of facultatively symbiotic Frankia sp. strains reflect host range and host plant biogeography.</title>
        <authorList>
            <person name="Normand P."/>
            <person name="Lapierre P."/>
            <person name="Tisa L.S."/>
            <person name="Gogarten J.P."/>
            <person name="Alloisio N."/>
            <person name="Bagnarol E."/>
            <person name="Bassi C.A."/>
            <person name="Berry A.M."/>
            <person name="Bickhart D.M."/>
            <person name="Choisne N."/>
            <person name="Couloux A."/>
            <person name="Cournoyer B."/>
            <person name="Cruveiller S."/>
            <person name="Daubin V."/>
            <person name="Demange N."/>
            <person name="Francino M.P."/>
            <person name="Goltsman E."/>
            <person name="Huang Y."/>
            <person name="Kopp O.R."/>
            <person name="Labarre L."/>
            <person name="Lapidus A."/>
            <person name="Lavire C."/>
            <person name="Marechal J."/>
            <person name="Martinez M."/>
            <person name="Mastronunzio J.E."/>
            <person name="Mullin B.C."/>
            <person name="Niemann J."/>
            <person name="Pujic P."/>
            <person name="Rawnsley T."/>
            <person name="Rouy Z."/>
            <person name="Schenowitz C."/>
            <person name="Sellstedt A."/>
            <person name="Tavares F."/>
            <person name="Tomkins J.P."/>
            <person name="Vallenet D."/>
            <person name="Valverde C."/>
            <person name="Wall L.G."/>
            <person name="Wang Y."/>
            <person name="Medigue C."/>
            <person name="Benson D.R."/>
        </authorList>
    </citation>
    <scope>NUCLEOTIDE SEQUENCE [LARGE SCALE GENOMIC DNA]</scope>
    <source>
        <strain evidence="3">DSM 45986 / CECT 9034 / ACN14a</strain>
    </source>
</reference>
<dbReference type="AlphaFoldDB" id="Q0RNR2"/>
<feature type="compositionally biased region" description="Basic and acidic residues" evidence="1">
    <location>
        <begin position="1"/>
        <end position="12"/>
    </location>
</feature>
<sequence length="76" mass="8088">MQVTGRSDRPDRPATASARVPDAAAGEGARPGAPGRRDRILVTAIAIIPTPPTVGRLPTVRHPRFSSIRSAHLRCQ</sequence>